<keyword evidence="10" id="KW-1185">Reference proteome</keyword>
<evidence type="ECO:0000256" key="3">
    <source>
        <dbReference type="ARBA" id="ARBA00022670"/>
    </source>
</evidence>
<comment type="cofactor">
    <cofactor evidence="1">
        <name>Zn(2+)</name>
        <dbReference type="ChEBI" id="CHEBI:29105"/>
    </cofactor>
</comment>
<keyword evidence="6" id="KW-0482">Metalloprotease</keyword>
<feature type="domain" description="Peptidase M14" evidence="8">
    <location>
        <begin position="58"/>
        <end position="306"/>
    </location>
</feature>
<evidence type="ECO:0000259" key="8">
    <source>
        <dbReference type="SMART" id="SM00631"/>
    </source>
</evidence>
<comment type="similarity">
    <text evidence="2">Belongs to the peptidase M14 family.</text>
</comment>
<comment type="caution">
    <text evidence="9">The sequence shown here is derived from an EMBL/GenBank/DDBJ whole genome shotgun (WGS) entry which is preliminary data.</text>
</comment>
<reference evidence="9 10" key="1">
    <citation type="submission" date="2017-10" db="EMBL/GenBank/DDBJ databases">
        <title>Bacillus sp. nov., a halophilic bacterium isolated from a Keqin Lake.</title>
        <authorList>
            <person name="Wang H."/>
        </authorList>
    </citation>
    <scope>NUCLEOTIDE SEQUENCE [LARGE SCALE GENOMIC DNA]</scope>
    <source>
        <strain evidence="9 10">KQ-12</strain>
    </source>
</reference>
<dbReference type="PANTHER" id="PTHR11705">
    <property type="entry name" value="PROTEASE FAMILY M14 CARBOXYPEPTIDASE A,B"/>
    <property type="match status" value="1"/>
</dbReference>
<evidence type="ECO:0000256" key="2">
    <source>
        <dbReference type="ARBA" id="ARBA00005988"/>
    </source>
</evidence>
<keyword evidence="7" id="KW-1133">Transmembrane helix</keyword>
<keyword evidence="4" id="KW-0378">Hydrolase</keyword>
<proteinExistence type="inferred from homology"/>
<dbReference type="InterPro" id="IPR000834">
    <property type="entry name" value="Peptidase_M14"/>
</dbReference>
<keyword evidence="7" id="KW-0472">Membrane</keyword>
<gene>
    <name evidence="9" type="ORF">CR194_13335</name>
</gene>
<accession>A0A323TT68</accession>
<dbReference type="GO" id="GO:0005615">
    <property type="term" value="C:extracellular space"/>
    <property type="evidence" value="ECO:0007669"/>
    <property type="project" value="TreeGrafter"/>
</dbReference>
<evidence type="ECO:0000256" key="5">
    <source>
        <dbReference type="ARBA" id="ARBA00022833"/>
    </source>
</evidence>
<dbReference type="Gene3D" id="3.40.630.10">
    <property type="entry name" value="Zn peptidases"/>
    <property type="match status" value="1"/>
</dbReference>
<dbReference type="GO" id="GO:0006508">
    <property type="term" value="P:proteolysis"/>
    <property type="evidence" value="ECO:0007669"/>
    <property type="project" value="UniProtKB-KW"/>
</dbReference>
<name>A0A323TT68_9BACI</name>
<feature type="transmembrane region" description="Helical" evidence="7">
    <location>
        <begin position="15"/>
        <end position="34"/>
    </location>
</feature>
<sequence length="422" mass="47860">MEFKIKKEVDFLKKFVFYSLIMTLFLSTALPGFVGAEPQSKPNGPWIQPEQQTMLERFMDPEELHEKLEQIHDRARDGRMDLEVVGHSAKYDHPIYVAKFGDADTDNPKVFLQTAIHGDEQAGTEASLNLIQNLAMSNNKDVREILDNVTVWIVPMLNPDGAEIIELEEGQAKQRRNFQDWTPEEWGLSEDTPAPWYHGTDWASQELGYDVNRDFHPDLSFELNEDKGHLLPGVGTEPGFYVTPEARASRDVFQELEPDLFIDHHHRYSNTVSEDDDRLNTLQIIAQVVDEDNVVSHDGIDYQLSEESLKLSKQVNSHVYQVLQKGNSPYGAVSRYQEVDLPGTALGSYSLNDAAIMLYETRGQQHPNGHTGQKSSGMLIKQSYIGLFETLSGLATGEIFEIDPEFYDTEIPTYSPRIGRPN</sequence>
<keyword evidence="5" id="KW-0862">Zinc</keyword>
<dbReference type="SMART" id="SM00631">
    <property type="entry name" value="Zn_pept"/>
    <property type="match status" value="1"/>
</dbReference>
<evidence type="ECO:0000256" key="6">
    <source>
        <dbReference type="ARBA" id="ARBA00023049"/>
    </source>
</evidence>
<dbReference type="Proteomes" id="UP000248214">
    <property type="component" value="Unassembled WGS sequence"/>
</dbReference>
<protein>
    <recommendedName>
        <fullName evidence="8">Peptidase M14 domain-containing protein</fullName>
    </recommendedName>
</protein>
<evidence type="ECO:0000256" key="7">
    <source>
        <dbReference type="SAM" id="Phobius"/>
    </source>
</evidence>
<evidence type="ECO:0000313" key="10">
    <source>
        <dbReference type="Proteomes" id="UP000248214"/>
    </source>
</evidence>
<evidence type="ECO:0000256" key="1">
    <source>
        <dbReference type="ARBA" id="ARBA00001947"/>
    </source>
</evidence>
<keyword evidence="3" id="KW-0645">Protease</keyword>
<dbReference type="EMBL" id="PDOD01000003">
    <property type="protein sequence ID" value="PYZ92645.1"/>
    <property type="molecule type" value="Genomic_DNA"/>
</dbReference>
<dbReference type="GO" id="GO:0004181">
    <property type="term" value="F:metallocarboxypeptidase activity"/>
    <property type="evidence" value="ECO:0007669"/>
    <property type="project" value="InterPro"/>
</dbReference>
<dbReference type="Pfam" id="PF00246">
    <property type="entry name" value="Peptidase_M14"/>
    <property type="match status" value="1"/>
</dbReference>
<keyword evidence="7" id="KW-0812">Transmembrane</keyword>
<evidence type="ECO:0000256" key="4">
    <source>
        <dbReference type="ARBA" id="ARBA00022801"/>
    </source>
</evidence>
<dbReference type="AlphaFoldDB" id="A0A323TT68"/>
<evidence type="ECO:0000313" key="9">
    <source>
        <dbReference type="EMBL" id="PYZ92645.1"/>
    </source>
</evidence>
<organism evidence="9 10">
    <name type="scientific">Salipaludibacillus keqinensis</name>
    <dbReference type="NCBI Taxonomy" id="2045207"/>
    <lineage>
        <taxon>Bacteria</taxon>
        <taxon>Bacillati</taxon>
        <taxon>Bacillota</taxon>
        <taxon>Bacilli</taxon>
        <taxon>Bacillales</taxon>
        <taxon>Bacillaceae</taxon>
    </lineage>
</organism>
<dbReference type="GO" id="GO:0008270">
    <property type="term" value="F:zinc ion binding"/>
    <property type="evidence" value="ECO:0007669"/>
    <property type="project" value="InterPro"/>
</dbReference>
<dbReference type="SUPFAM" id="SSF53187">
    <property type="entry name" value="Zn-dependent exopeptidases"/>
    <property type="match status" value="1"/>
</dbReference>
<dbReference type="PANTHER" id="PTHR11705:SF143">
    <property type="entry name" value="SLL0236 PROTEIN"/>
    <property type="match status" value="1"/>
</dbReference>